<evidence type="ECO:0000256" key="5">
    <source>
        <dbReference type="ARBA" id="ARBA00022737"/>
    </source>
</evidence>
<evidence type="ECO:0000256" key="7">
    <source>
        <dbReference type="ARBA" id="ARBA00023140"/>
    </source>
</evidence>
<comment type="subcellular location">
    <subcellularLocation>
        <location evidence="2">Cytoplasm</location>
    </subcellularLocation>
    <subcellularLocation>
        <location evidence="1">Peroxisome</location>
    </subcellularLocation>
</comment>
<gene>
    <name evidence="9" type="ORF">MONBRDRAFT_27486</name>
</gene>
<dbReference type="EMBL" id="CH991560">
    <property type="protein sequence ID" value="EDQ87270.1"/>
    <property type="molecule type" value="Genomic_DNA"/>
</dbReference>
<dbReference type="InterPro" id="IPR011990">
    <property type="entry name" value="TPR-like_helical_dom_sf"/>
</dbReference>
<feature type="repeat" description="TPR" evidence="8">
    <location>
        <begin position="229"/>
        <end position="262"/>
    </location>
</feature>
<dbReference type="RefSeq" id="XP_001747883.1">
    <property type="nucleotide sequence ID" value="XM_001747831.1"/>
</dbReference>
<sequence length="392" mass="42773">MAQEWARQFATELHDNPTAYDTTSTATASTSFLRSHRPYLHSASNPFIQASDAAQTRPSADELVAQGRDALQRGALIDAILLFEAATQTAADHAEAWELLGASRAENEQEELAIAALSEAVRLDPRRRSAWLALATSLTNETQFREVIEALTQVLRGSGTSAAALADQPLQDEVRLNGSEADMADWGPQPDNGSPLPHTPRAMTFHARLHALVDRYQQALAGAAAEHQADLLVGLGIMHHILRDYEAAADNFQAALAQRPDDFLLWNKLGATLANSERSEEALQIYRHALTIRPGYVRARYNAGVACLNLRLHRDAVEHFLAALALQASHDEQDAGAGPSTVNSPALNSPTQVMSDTIWSALKMALMMSGLYTEATLVNQRDVSLFRDSFDF</sequence>
<evidence type="ECO:0000313" key="10">
    <source>
        <dbReference type="Proteomes" id="UP000001357"/>
    </source>
</evidence>
<evidence type="ECO:0000256" key="1">
    <source>
        <dbReference type="ARBA" id="ARBA00004275"/>
    </source>
</evidence>
<dbReference type="PROSITE" id="PS50005">
    <property type="entry name" value="TPR"/>
    <property type="match status" value="3"/>
</dbReference>
<dbReference type="Gene3D" id="1.25.40.10">
    <property type="entry name" value="Tetratricopeptide repeat domain"/>
    <property type="match status" value="1"/>
</dbReference>
<dbReference type="eggNOG" id="KOG1125">
    <property type="taxonomic scope" value="Eukaryota"/>
</dbReference>
<dbReference type="GO" id="GO:0005777">
    <property type="term" value="C:peroxisome"/>
    <property type="evidence" value="ECO:0007669"/>
    <property type="project" value="UniProtKB-SubCell"/>
</dbReference>
<feature type="repeat" description="TPR" evidence="8">
    <location>
        <begin position="263"/>
        <end position="296"/>
    </location>
</feature>
<dbReference type="InterPro" id="IPR024111">
    <property type="entry name" value="PEX5/PEX5L"/>
</dbReference>
<dbReference type="STRING" id="81824.A9V5E9"/>
<dbReference type="PANTHER" id="PTHR10130:SF0">
    <property type="entry name" value="GH08708P"/>
    <property type="match status" value="1"/>
</dbReference>
<keyword evidence="5" id="KW-0677">Repeat</keyword>
<accession>A9V5E9</accession>
<dbReference type="OMA" id="SESWIHT"/>
<dbReference type="AlphaFoldDB" id="A9V5E9"/>
<comment type="similarity">
    <text evidence="3">Belongs to the peroxisomal targeting signal receptor family.</text>
</comment>
<evidence type="ECO:0008006" key="11">
    <source>
        <dbReference type="Google" id="ProtNLM"/>
    </source>
</evidence>
<dbReference type="SUPFAM" id="SSF48452">
    <property type="entry name" value="TPR-like"/>
    <property type="match status" value="1"/>
</dbReference>
<dbReference type="PANTHER" id="PTHR10130">
    <property type="entry name" value="PEROXISOMAL TARGETING SIGNAL 1 RECEPTOR PEX5"/>
    <property type="match status" value="1"/>
</dbReference>
<feature type="repeat" description="TPR" evidence="8">
    <location>
        <begin position="94"/>
        <end position="127"/>
    </location>
</feature>
<evidence type="ECO:0000313" key="9">
    <source>
        <dbReference type="EMBL" id="EDQ87270.1"/>
    </source>
</evidence>
<evidence type="ECO:0000256" key="8">
    <source>
        <dbReference type="PROSITE-ProRule" id="PRU00339"/>
    </source>
</evidence>
<dbReference type="InParanoid" id="A9V5E9"/>
<evidence type="ECO:0000256" key="3">
    <source>
        <dbReference type="ARBA" id="ARBA00005348"/>
    </source>
</evidence>
<proteinExistence type="inferred from homology"/>
<dbReference type="KEGG" id="mbr:MONBRDRAFT_27486"/>
<keyword evidence="6 8" id="KW-0802">TPR repeat</keyword>
<dbReference type="InterPro" id="IPR019734">
    <property type="entry name" value="TPR_rpt"/>
</dbReference>
<evidence type="ECO:0000256" key="6">
    <source>
        <dbReference type="ARBA" id="ARBA00022803"/>
    </source>
</evidence>
<reference evidence="9 10" key="1">
    <citation type="journal article" date="2008" name="Nature">
        <title>The genome of the choanoflagellate Monosiga brevicollis and the origin of metazoans.</title>
        <authorList>
            <consortium name="JGI Sequencing"/>
            <person name="King N."/>
            <person name="Westbrook M.J."/>
            <person name="Young S.L."/>
            <person name="Kuo A."/>
            <person name="Abedin M."/>
            <person name="Chapman J."/>
            <person name="Fairclough S."/>
            <person name="Hellsten U."/>
            <person name="Isogai Y."/>
            <person name="Letunic I."/>
            <person name="Marr M."/>
            <person name="Pincus D."/>
            <person name="Putnam N."/>
            <person name="Rokas A."/>
            <person name="Wright K.J."/>
            <person name="Zuzow R."/>
            <person name="Dirks W."/>
            <person name="Good M."/>
            <person name="Goodstein D."/>
            <person name="Lemons D."/>
            <person name="Li W."/>
            <person name="Lyons J.B."/>
            <person name="Morris A."/>
            <person name="Nichols S."/>
            <person name="Richter D.J."/>
            <person name="Salamov A."/>
            <person name="Bork P."/>
            <person name="Lim W.A."/>
            <person name="Manning G."/>
            <person name="Miller W.T."/>
            <person name="McGinnis W."/>
            <person name="Shapiro H."/>
            <person name="Tjian R."/>
            <person name="Grigoriev I.V."/>
            <person name="Rokhsar D."/>
        </authorList>
    </citation>
    <scope>NUCLEOTIDE SEQUENCE [LARGE SCALE GENOMIC DNA]</scope>
    <source>
        <strain evidence="10">MX1 / ATCC 50154</strain>
    </source>
</reference>
<dbReference type="GeneID" id="5893091"/>
<evidence type="ECO:0000256" key="4">
    <source>
        <dbReference type="ARBA" id="ARBA00022490"/>
    </source>
</evidence>
<protein>
    <recommendedName>
        <fullName evidence="11">Peroxin-5</fullName>
    </recommendedName>
</protein>
<dbReference type="Pfam" id="PF13432">
    <property type="entry name" value="TPR_16"/>
    <property type="match status" value="2"/>
</dbReference>
<keyword evidence="10" id="KW-1185">Reference proteome</keyword>
<evidence type="ECO:0000256" key="2">
    <source>
        <dbReference type="ARBA" id="ARBA00004496"/>
    </source>
</evidence>
<keyword evidence="7" id="KW-0576">Peroxisome</keyword>
<dbReference type="Proteomes" id="UP000001357">
    <property type="component" value="Unassembled WGS sequence"/>
</dbReference>
<name>A9V5E9_MONBE</name>
<organism evidence="9 10">
    <name type="scientific">Monosiga brevicollis</name>
    <name type="common">Choanoflagellate</name>
    <dbReference type="NCBI Taxonomy" id="81824"/>
    <lineage>
        <taxon>Eukaryota</taxon>
        <taxon>Choanoflagellata</taxon>
        <taxon>Craspedida</taxon>
        <taxon>Salpingoecidae</taxon>
        <taxon>Monosiga</taxon>
    </lineage>
</organism>
<keyword evidence="4" id="KW-0963">Cytoplasm</keyword>
<dbReference type="SMART" id="SM00028">
    <property type="entry name" value="TPR"/>
    <property type="match status" value="4"/>
</dbReference>